<dbReference type="SUPFAM" id="SSF55729">
    <property type="entry name" value="Acyl-CoA N-acyltransferases (Nat)"/>
    <property type="match status" value="1"/>
</dbReference>
<protein>
    <recommendedName>
        <fullName evidence="2">BioF2-like acetyltransferase domain-containing protein</fullName>
    </recommendedName>
</protein>
<dbReference type="Proteomes" id="UP000076794">
    <property type="component" value="Chromosome"/>
</dbReference>
<keyword evidence="4" id="KW-1185">Reference proteome</keyword>
<name>A0A168FY80_9MICO</name>
<dbReference type="OrthoDB" id="4816997at2"/>
<dbReference type="KEGG" id="ido:I598_3209"/>
<evidence type="ECO:0000256" key="1">
    <source>
        <dbReference type="SAM" id="MobiDB-lite"/>
    </source>
</evidence>
<gene>
    <name evidence="3" type="ORF">I598_3209</name>
</gene>
<proteinExistence type="predicted"/>
<dbReference type="EMBL" id="CP014209">
    <property type="protein sequence ID" value="ANC32719.1"/>
    <property type="molecule type" value="Genomic_DNA"/>
</dbReference>
<feature type="compositionally biased region" description="Basic and acidic residues" evidence="1">
    <location>
        <begin position="386"/>
        <end position="403"/>
    </location>
</feature>
<organism evidence="3 4">
    <name type="scientific">Isoptericola dokdonensis DS-3</name>
    <dbReference type="NCBI Taxonomy" id="1300344"/>
    <lineage>
        <taxon>Bacteria</taxon>
        <taxon>Bacillati</taxon>
        <taxon>Actinomycetota</taxon>
        <taxon>Actinomycetes</taxon>
        <taxon>Micrococcales</taxon>
        <taxon>Promicromonosporaceae</taxon>
        <taxon>Isoptericola</taxon>
    </lineage>
</organism>
<evidence type="ECO:0000313" key="3">
    <source>
        <dbReference type="EMBL" id="ANC32719.1"/>
    </source>
</evidence>
<reference evidence="3 4" key="1">
    <citation type="submission" date="2016-01" db="EMBL/GenBank/DDBJ databases">
        <title>Complete genome sequence of a soil Actinobacterium, Isoptericola dokdonensis DS-3.</title>
        <authorList>
            <person name="Kwon S.-K."/>
            <person name="Kim J.F."/>
        </authorList>
    </citation>
    <scope>NUCLEOTIDE SEQUENCE [LARGE SCALE GENOMIC DNA]</scope>
    <source>
        <strain evidence="3 4">DS-3</strain>
    </source>
</reference>
<feature type="region of interest" description="Disordered" evidence="1">
    <location>
        <begin position="386"/>
        <end position="409"/>
    </location>
</feature>
<evidence type="ECO:0000313" key="4">
    <source>
        <dbReference type="Proteomes" id="UP000076794"/>
    </source>
</evidence>
<dbReference type="RefSeq" id="WP_068204076.1">
    <property type="nucleotide sequence ID" value="NZ_CP014209.1"/>
</dbReference>
<evidence type="ECO:0000259" key="2">
    <source>
        <dbReference type="Pfam" id="PF13480"/>
    </source>
</evidence>
<dbReference type="Pfam" id="PF13480">
    <property type="entry name" value="Acetyltransf_6"/>
    <property type="match status" value="1"/>
</dbReference>
<accession>A0A168FY80</accession>
<sequence length="409" mass="43846">MRSTTTTSSRAATTARTLAIEDVDADDAARWADLAGRALEPNPFLHPDFVLAARRTFPPRESGRPFPSAFGLRLVVVERDGRWLALLPLSPTRRFDGTPFPFATTAGPFVGTRAPVCAPLVDASDATAALDALLTHLGSGSSDVPGLLELTLLPDGPLAALMRERAAARGVAVRERSRFERACWTASPDPWRTRVSGSRRSKLKRWTAAIERDAGPLAVRDAGGDPAALTRVLELESAGWKGDRTRRGSALRIIPGAEEWIQDVARAFSAREQLHVYLVEAGDRLVYGALCLGSGDGVFGVLDAYDDDLSAHSPGSVGRALVLDHVEATESVRLFDPCMHPRYAVATGVYPDRRDVVGFLIATRTTSRALLACAGPLTAARNAVRAARDRAGRRRGADDEPRAGRGAVS</sequence>
<feature type="domain" description="BioF2-like acetyltransferase" evidence="2">
    <location>
        <begin position="198"/>
        <end position="336"/>
    </location>
</feature>
<dbReference type="InterPro" id="IPR016181">
    <property type="entry name" value="Acyl_CoA_acyltransferase"/>
</dbReference>
<dbReference type="STRING" id="1300344.I598_3209"/>
<dbReference type="InterPro" id="IPR038740">
    <property type="entry name" value="BioF2-like_GNAT_dom"/>
</dbReference>
<dbReference type="AlphaFoldDB" id="A0A168FY80"/>
<dbReference type="PATRIC" id="fig|1300344.3.peg.3228"/>